<feature type="binding site" evidence="2">
    <location>
        <begin position="19"/>
        <end position="22"/>
    </location>
    <ligand>
        <name>substrate</name>
    </ligand>
</feature>
<dbReference type="InterPro" id="IPR036424">
    <property type="entry name" value="UPP_synth-like_sf"/>
</dbReference>
<feature type="binding site" evidence="2">
    <location>
        <begin position="192"/>
        <end position="194"/>
    </location>
    <ligand>
        <name>substrate</name>
    </ligand>
</feature>
<dbReference type="GO" id="GO:0030145">
    <property type="term" value="F:manganese ion binding"/>
    <property type="evidence" value="ECO:0007669"/>
    <property type="project" value="TreeGrafter"/>
</dbReference>
<dbReference type="Gene3D" id="3.40.1180.10">
    <property type="entry name" value="Decaprenyl diphosphate synthase-like"/>
    <property type="match status" value="1"/>
</dbReference>
<sequence>MPNANEPRFPTHVAIIVDGNRRWAKQRMLPVSVGHKAGFDRLREITRYAVGDRGVFVLSLYVFSTENFSRDAKEVGYLMDLFANNFRTIADEMNERGCKVLFSGRREGLQQRVLDAMDYMMDLTKDNEKGIVNFCLNYGSHAELTDATRAIAAEVKAGTLEPEAIDEKVIEKHLYRDLPPVDLMIRTSGEERLSNFLLWQCAYAEFYFTDTLFPDFTKECFDKALAEYARRDRRMGGNTKK</sequence>
<reference evidence="3 4" key="1">
    <citation type="submission" date="2017-02" db="EMBL/GenBank/DDBJ databases">
        <authorList>
            <person name="Peterson S.W."/>
        </authorList>
    </citation>
    <scope>NUCLEOTIDE SEQUENCE [LARGE SCALE GENOMIC DNA]</scope>
    <source>
        <strain evidence="3 4">ATCC 27749</strain>
    </source>
</reference>
<keyword evidence="2" id="KW-0479">Metal-binding</keyword>
<comment type="cofactor">
    <cofactor evidence="2">
        <name>Mg(2+)</name>
        <dbReference type="ChEBI" id="CHEBI:18420"/>
    </cofactor>
    <text evidence="2">Binds 2 magnesium ions per subunit.</text>
</comment>
<dbReference type="PANTHER" id="PTHR10291:SF0">
    <property type="entry name" value="DEHYDRODOLICHYL DIPHOSPHATE SYNTHASE 2"/>
    <property type="match status" value="1"/>
</dbReference>
<comment type="subunit">
    <text evidence="2">Homodimer.</text>
</comment>
<dbReference type="GO" id="GO:0005829">
    <property type="term" value="C:cytosol"/>
    <property type="evidence" value="ECO:0007669"/>
    <property type="project" value="TreeGrafter"/>
</dbReference>
<dbReference type="GO" id="GO:0016094">
    <property type="term" value="P:polyprenol biosynthetic process"/>
    <property type="evidence" value="ECO:0007669"/>
    <property type="project" value="TreeGrafter"/>
</dbReference>
<feature type="binding site" evidence="2">
    <location>
        <position position="18"/>
    </location>
    <ligand>
        <name>Mg(2+)</name>
        <dbReference type="ChEBI" id="CHEBI:18420"/>
    </ligand>
</feature>
<evidence type="ECO:0000256" key="1">
    <source>
        <dbReference type="ARBA" id="ARBA00022679"/>
    </source>
</evidence>
<accession>A0A1T4W8R8</accession>
<dbReference type="OrthoDB" id="4191603at2"/>
<dbReference type="Pfam" id="PF01255">
    <property type="entry name" value="Prenyltransf"/>
    <property type="match status" value="1"/>
</dbReference>
<dbReference type="HAMAP" id="MF_01139">
    <property type="entry name" value="ISPT"/>
    <property type="match status" value="1"/>
</dbReference>
<dbReference type="GO" id="GO:0008834">
    <property type="term" value="F:ditrans,polycis-undecaprenyl-diphosphate synthase [(2E,6E)-farnesyl-diphosphate specific] activity"/>
    <property type="evidence" value="ECO:0007669"/>
    <property type="project" value="TreeGrafter"/>
</dbReference>
<evidence type="ECO:0000313" key="3">
    <source>
        <dbReference type="EMBL" id="SKA73091.1"/>
    </source>
</evidence>
<dbReference type="Proteomes" id="UP000190286">
    <property type="component" value="Unassembled WGS sequence"/>
</dbReference>
<keyword evidence="2" id="KW-0460">Magnesium</keyword>
<feature type="active site" description="Proton acceptor" evidence="2">
    <location>
        <position position="67"/>
    </location>
</feature>
<dbReference type="GO" id="GO:0033850">
    <property type="term" value="F:Z-farnesyl diphosphate synthase activity"/>
    <property type="evidence" value="ECO:0007669"/>
    <property type="project" value="TreeGrafter"/>
</dbReference>
<dbReference type="EMBL" id="FUYF01000001">
    <property type="protein sequence ID" value="SKA73091.1"/>
    <property type="molecule type" value="Genomic_DNA"/>
</dbReference>
<feature type="active site" evidence="2">
    <location>
        <position position="18"/>
    </location>
</feature>
<comment type="similarity">
    <text evidence="2">Belongs to the UPP synthase family.</text>
</comment>
<dbReference type="PROSITE" id="PS01066">
    <property type="entry name" value="UPP_SYNTHASE"/>
    <property type="match status" value="1"/>
</dbReference>
<feature type="binding site" evidence="2">
    <location>
        <position position="68"/>
    </location>
    <ligand>
        <name>substrate</name>
    </ligand>
</feature>
<dbReference type="InterPro" id="IPR018520">
    <property type="entry name" value="UPP_synth-like_CS"/>
</dbReference>
<dbReference type="RefSeq" id="WP_078783111.1">
    <property type="nucleotide sequence ID" value="NZ_CAKVQS010000001.1"/>
</dbReference>
<protein>
    <recommendedName>
        <fullName evidence="2">Isoprenyl transferase</fullName>
        <ecNumber evidence="2">2.5.1.-</ecNumber>
    </recommendedName>
</protein>
<dbReference type="STRING" id="745368.SAMN02745178_00088"/>
<comment type="caution">
    <text evidence="2">Lacks conserved residue(s) required for the propagation of feature annotation.</text>
</comment>
<dbReference type="SUPFAM" id="SSF64005">
    <property type="entry name" value="Undecaprenyl diphosphate synthase"/>
    <property type="match status" value="1"/>
</dbReference>
<keyword evidence="1 2" id="KW-0808">Transferase</keyword>
<dbReference type="GO" id="GO:0005886">
    <property type="term" value="C:plasma membrane"/>
    <property type="evidence" value="ECO:0007669"/>
    <property type="project" value="TreeGrafter"/>
</dbReference>
<dbReference type="CDD" id="cd00475">
    <property type="entry name" value="Cis_IPPS"/>
    <property type="match status" value="1"/>
</dbReference>
<proteinExistence type="inferred from homology"/>
<name>A0A1T4W8R8_9FIRM</name>
<gene>
    <name evidence="3" type="ORF">SAMN02745178_00088</name>
</gene>
<feature type="binding site" evidence="2">
    <location>
        <position position="35"/>
    </location>
    <ligand>
        <name>substrate</name>
    </ligand>
</feature>
<feature type="binding site" evidence="2">
    <location>
        <position position="186"/>
    </location>
    <ligand>
        <name>substrate</name>
    </ligand>
</feature>
<feature type="binding site" evidence="2">
    <location>
        <position position="205"/>
    </location>
    <ligand>
        <name>Mg(2+)</name>
        <dbReference type="ChEBI" id="CHEBI:18420"/>
    </ligand>
</feature>
<dbReference type="PANTHER" id="PTHR10291">
    <property type="entry name" value="DEHYDRODOLICHYL DIPHOSPHATE SYNTHASE FAMILY MEMBER"/>
    <property type="match status" value="1"/>
</dbReference>
<feature type="binding site" evidence="2">
    <location>
        <position position="23"/>
    </location>
    <ligand>
        <name>substrate</name>
    </ligand>
</feature>
<evidence type="ECO:0000313" key="4">
    <source>
        <dbReference type="Proteomes" id="UP000190286"/>
    </source>
</evidence>
<dbReference type="NCBIfam" id="TIGR00055">
    <property type="entry name" value="uppS"/>
    <property type="match status" value="1"/>
</dbReference>
<dbReference type="EC" id="2.5.1.-" evidence="2"/>
<evidence type="ECO:0000256" key="2">
    <source>
        <dbReference type="HAMAP-Rule" id="MF_01139"/>
    </source>
</evidence>
<keyword evidence="4" id="KW-1185">Reference proteome</keyword>
<feature type="binding site" evidence="2">
    <location>
        <begin position="64"/>
        <end position="66"/>
    </location>
    <ligand>
        <name>substrate</name>
    </ligand>
</feature>
<comment type="function">
    <text evidence="2">Catalyzes the condensation of isopentenyl diphosphate (IPP) with allylic pyrophosphates generating different type of terpenoids.</text>
</comment>
<dbReference type="InterPro" id="IPR001441">
    <property type="entry name" value="UPP_synth-like"/>
</dbReference>
<organism evidence="3 4">
    <name type="scientific">Gemmiger formicilis</name>
    <dbReference type="NCBI Taxonomy" id="745368"/>
    <lineage>
        <taxon>Bacteria</taxon>
        <taxon>Bacillati</taxon>
        <taxon>Bacillota</taxon>
        <taxon>Clostridia</taxon>
        <taxon>Eubacteriales</taxon>
        <taxon>Gemmiger</taxon>
    </lineage>
</organism>
<dbReference type="GeneID" id="93336587"/>
<dbReference type="GO" id="GO:0000287">
    <property type="term" value="F:magnesium ion binding"/>
    <property type="evidence" value="ECO:0007669"/>
    <property type="project" value="UniProtKB-UniRule"/>
</dbReference>
<feature type="binding site" evidence="2">
    <location>
        <position position="70"/>
    </location>
    <ligand>
        <name>substrate</name>
    </ligand>
</feature>
<dbReference type="AlphaFoldDB" id="A0A1T4W8R8"/>